<dbReference type="AlphaFoldDB" id="A0AA40X4W5"/>
<evidence type="ECO:0000256" key="6">
    <source>
        <dbReference type="ARBA" id="ARBA00023136"/>
    </source>
</evidence>
<evidence type="ECO:0000256" key="7">
    <source>
        <dbReference type="SAM" id="Phobius"/>
    </source>
</evidence>
<dbReference type="PANTHER" id="PTHR40074">
    <property type="entry name" value="O-ACETYLTRANSFERASE WECH"/>
    <property type="match status" value="1"/>
</dbReference>
<feature type="domain" description="Acyltransferase 3" evidence="8">
    <location>
        <begin position="4"/>
        <end position="315"/>
    </location>
</feature>
<keyword evidence="9" id="KW-0012">Acyltransferase</keyword>
<keyword evidence="3" id="KW-1003">Cell membrane</keyword>
<evidence type="ECO:0000259" key="8">
    <source>
        <dbReference type="Pfam" id="PF01757"/>
    </source>
</evidence>
<comment type="similarity">
    <text evidence="2">Belongs to the acyltransferase 3 family.</text>
</comment>
<comment type="subcellular location">
    <subcellularLocation>
        <location evidence="1">Cell membrane</location>
        <topology evidence="1">Multi-pass membrane protein</topology>
    </subcellularLocation>
</comment>
<dbReference type="InterPro" id="IPR002656">
    <property type="entry name" value="Acyl_transf_3_dom"/>
</dbReference>
<evidence type="ECO:0000256" key="3">
    <source>
        <dbReference type="ARBA" id="ARBA00022475"/>
    </source>
</evidence>
<reference evidence="9" key="2">
    <citation type="submission" date="2022-09" db="EMBL/GenBank/DDBJ databases">
        <title>Rouxiella aceris sp. nov., isolated from tree sap and emended description of the genus Rhouxiella.</title>
        <authorList>
            <person name="Kim I.S."/>
        </authorList>
    </citation>
    <scope>NUCLEOTIDE SEQUENCE</scope>
    <source>
        <strain evidence="9">SAP-2</strain>
    </source>
</reference>
<feature type="transmembrane region" description="Helical" evidence="7">
    <location>
        <begin position="245"/>
        <end position="266"/>
    </location>
</feature>
<keyword evidence="4 7" id="KW-0812">Transmembrane</keyword>
<sequence>MKNKTIDSLKLIFAVTVVAMHGFLLESQYNRYILGILTNGLFRSAVPFFFIVSGYLFFKTIKNNTTKKWFSHIIKVYLIWSIIYAYKLLAILQIENASILRKVYLIIRAEITGTAQLWFIPALIITAFLCLLLRNSIKCKPKITLVFISILWITGVLLNWRFVIIDSPNSFFYRNGLFYGIPMFFIGYLIASNDFIIAAVQGKLKALLLLSLILSAYESLAWTKFINDSGSHFINSMDMTFSAPFLSTVLFLLCLRRPGIIALSGLERLTSTFMYYSHILFLDAAYLVLYYCSSWSGVNIPLKEMATVATVLLIITCCFFFQKTIKRLV</sequence>
<evidence type="ECO:0000313" key="10">
    <source>
        <dbReference type="Proteomes" id="UP000705283"/>
    </source>
</evidence>
<evidence type="ECO:0000313" key="9">
    <source>
        <dbReference type="EMBL" id="MBF6638267.1"/>
    </source>
</evidence>
<reference evidence="9" key="1">
    <citation type="submission" date="2020-11" db="EMBL/GenBank/DDBJ databases">
        <authorList>
            <person name="Lee S.D."/>
        </authorList>
    </citation>
    <scope>NUCLEOTIDE SEQUENCE</scope>
    <source>
        <strain evidence="9">SAP-2</strain>
    </source>
</reference>
<protein>
    <submittedName>
        <fullName evidence="9">Acyltransferase family protein</fullName>
    </submittedName>
</protein>
<gene>
    <name evidence="9" type="ORF">ITX54_16500</name>
</gene>
<dbReference type="Pfam" id="PF01757">
    <property type="entry name" value="Acyl_transf_3"/>
    <property type="match status" value="1"/>
</dbReference>
<keyword evidence="9" id="KW-0808">Transferase</keyword>
<evidence type="ECO:0000256" key="1">
    <source>
        <dbReference type="ARBA" id="ARBA00004651"/>
    </source>
</evidence>
<accession>A0AA40X4W5</accession>
<dbReference type="Proteomes" id="UP000705283">
    <property type="component" value="Unassembled WGS sequence"/>
</dbReference>
<dbReference type="GO" id="GO:0009246">
    <property type="term" value="P:enterobacterial common antigen biosynthetic process"/>
    <property type="evidence" value="ECO:0007669"/>
    <property type="project" value="TreeGrafter"/>
</dbReference>
<feature type="transmembrane region" description="Helical" evidence="7">
    <location>
        <begin position="273"/>
        <end position="293"/>
    </location>
</feature>
<feature type="transmembrane region" description="Helical" evidence="7">
    <location>
        <begin position="145"/>
        <end position="165"/>
    </location>
</feature>
<feature type="transmembrane region" description="Helical" evidence="7">
    <location>
        <begin position="114"/>
        <end position="133"/>
    </location>
</feature>
<comment type="caution">
    <text evidence="9">The sequence shown here is derived from an EMBL/GenBank/DDBJ whole genome shotgun (WGS) entry which is preliminary data.</text>
</comment>
<evidence type="ECO:0000256" key="2">
    <source>
        <dbReference type="ARBA" id="ARBA00007400"/>
    </source>
</evidence>
<feature type="transmembrane region" description="Helical" evidence="7">
    <location>
        <begin position="12"/>
        <end position="29"/>
    </location>
</feature>
<proteinExistence type="inferred from homology"/>
<evidence type="ECO:0000256" key="5">
    <source>
        <dbReference type="ARBA" id="ARBA00022989"/>
    </source>
</evidence>
<organism evidence="9 10">
    <name type="scientific">Rouxiella silvae</name>
    <dbReference type="NCBI Taxonomy" id="1646373"/>
    <lineage>
        <taxon>Bacteria</taxon>
        <taxon>Pseudomonadati</taxon>
        <taxon>Pseudomonadota</taxon>
        <taxon>Gammaproteobacteria</taxon>
        <taxon>Enterobacterales</taxon>
        <taxon>Yersiniaceae</taxon>
        <taxon>Rouxiella</taxon>
    </lineage>
</organism>
<keyword evidence="6 7" id="KW-0472">Membrane</keyword>
<keyword evidence="5 7" id="KW-1133">Transmembrane helix</keyword>
<feature type="transmembrane region" description="Helical" evidence="7">
    <location>
        <begin position="41"/>
        <end position="61"/>
    </location>
</feature>
<dbReference type="RefSeq" id="WP_194978412.1">
    <property type="nucleotide sequence ID" value="NZ_JADMKS010000006.1"/>
</dbReference>
<evidence type="ECO:0000256" key="4">
    <source>
        <dbReference type="ARBA" id="ARBA00022692"/>
    </source>
</evidence>
<dbReference type="GO" id="GO:0005886">
    <property type="term" value="C:plasma membrane"/>
    <property type="evidence" value="ECO:0007669"/>
    <property type="project" value="UniProtKB-SubCell"/>
</dbReference>
<dbReference type="EMBL" id="JADMKS010000006">
    <property type="protein sequence ID" value="MBF6638267.1"/>
    <property type="molecule type" value="Genomic_DNA"/>
</dbReference>
<feature type="transmembrane region" description="Helical" evidence="7">
    <location>
        <begin position="305"/>
        <end position="321"/>
    </location>
</feature>
<dbReference type="PANTHER" id="PTHR40074:SF2">
    <property type="entry name" value="O-ACETYLTRANSFERASE WECH"/>
    <property type="match status" value="1"/>
</dbReference>
<feature type="transmembrane region" description="Helical" evidence="7">
    <location>
        <begin position="73"/>
        <end position="94"/>
    </location>
</feature>
<dbReference type="GO" id="GO:0016413">
    <property type="term" value="F:O-acetyltransferase activity"/>
    <property type="evidence" value="ECO:0007669"/>
    <property type="project" value="TreeGrafter"/>
</dbReference>
<feature type="transmembrane region" description="Helical" evidence="7">
    <location>
        <begin position="177"/>
        <end position="200"/>
    </location>
</feature>
<feature type="transmembrane region" description="Helical" evidence="7">
    <location>
        <begin position="207"/>
        <end position="225"/>
    </location>
</feature>
<name>A0AA40X4W5_9GAMM</name>